<dbReference type="Proteomes" id="UP000789860">
    <property type="component" value="Unassembled WGS sequence"/>
</dbReference>
<evidence type="ECO:0000313" key="2">
    <source>
        <dbReference type="Proteomes" id="UP000789860"/>
    </source>
</evidence>
<evidence type="ECO:0000313" key="1">
    <source>
        <dbReference type="EMBL" id="CAG8462257.1"/>
    </source>
</evidence>
<gene>
    <name evidence="1" type="ORF">SCALOS_LOCUS1668</name>
</gene>
<dbReference type="EMBL" id="CAJVPM010001217">
    <property type="protein sequence ID" value="CAG8462257.1"/>
    <property type="molecule type" value="Genomic_DNA"/>
</dbReference>
<name>A0ACA9KAP1_9GLOM</name>
<comment type="caution">
    <text evidence="1">The sequence shown here is derived from an EMBL/GenBank/DDBJ whole genome shotgun (WGS) entry which is preliminary data.</text>
</comment>
<accession>A0ACA9KAP1</accession>
<organism evidence="1 2">
    <name type="scientific">Scutellospora calospora</name>
    <dbReference type="NCBI Taxonomy" id="85575"/>
    <lineage>
        <taxon>Eukaryota</taxon>
        <taxon>Fungi</taxon>
        <taxon>Fungi incertae sedis</taxon>
        <taxon>Mucoromycota</taxon>
        <taxon>Glomeromycotina</taxon>
        <taxon>Glomeromycetes</taxon>
        <taxon>Diversisporales</taxon>
        <taxon>Gigasporaceae</taxon>
        <taxon>Scutellospora</taxon>
    </lineage>
</organism>
<keyword evidence="2" id="KW-1185">Reference proteome</keyword>
<proteinExistence type="predicted"/>
<reference evidence="1" key="1">
    <citation type="submission" date="2021-06" db="EMBL/GenBank/DDBJ databases">
        <authorList>
            <person name="Kallberg Y."/>
            <person name="Tangrot J."/>
            <person name="Rosling A."/>
        </authorList>
    </citation>
    <scope>NUCLEOTIDE SEQUENCE</scope>
    <source>
        <strain evidence="1">AU212A</strain>
    </source>
</reference>
<sequence length="108" mass="12170">MNFITISQGVESTMTKPLHYINQLRIGDVYIPTIREHGVTKELTGVLVQFIMKYHHDTGLDIKEIYLPPSIFFTKVVEQEILPLNMASEVVELASNLSPALPTTTQIT</sequence>
<protein>
    <submittedName>
        <fullName evidence="1">8412_t:CDS:1</fullName>
    </submittedName>
</protein>